<dbReference type="SUPFAM" id="SSF56784">
    <property type="entry name" value="HAD-like"/>
    <property type="match status" value="1"/>
</dbReference>
<dbReference type="PANTHER" id="PTHR10000:SF8">
    <property type="entry name" value="HAD SUPERFAMILY HYDROLASE-LIKE, TYPE 3"/>
    <property type="match status" value="1"/>
</dbReference>
<dbReference type="SFLD" id="SFLDS00003">
    <property type="entry name" value="Haloacid_Dehalogenase"/>
    <property type="match status" value="1"/>
</dbReference>
<organism evidence="1 2">
    <name type="scientific">Anoxybacillus andreesenii</name>
    <dbReference type="NCBI Taxonomy" id="1325932"/>
    <lineage>
        <taxon>Bacteria</taxon>
        <taxon>Bacillati</taxon>
        <taxon>Bacillota</taxon>
        <taxon>Bacilli</taxon>
        <taxon>Bacillales</taxon>
        <taxon>Anoxybacillaceae</taxon>
        <taxon>Anoxybacillus</taxon>
    </lineage>
</organism>
<dbReference type="InterPro" id="IPR023214">
    <property type="entry name" value="HAD_sf"/>
</dbReference>
<dbReference type="CDD" id="cd07516">
    <property type="entry name" value="HAD_Pase"/>
    <property type="match status" value="1"/>
</dbReference>
<dbReference type="PANTHER" id="PTHR10000">
    <property type="entry name" value="PHOSPHOSERINE PHOSPHATASE"/>
    <property type="match status" value="1"/>
</dbReference>
<evidence type="ECO:0000313" key="2">
    <source>
        <dbReference type="Proteomes" id="UP001231362"/>
    </source>
</evidence>
<dbReference type="RefSeq" id="WP_307151647.1">
    <property type="nucleotide sequence ID" value="NZ_JAUSTU010000021.1"/>
</dbReference>
<dbReference type="InterPro" id="IPR036412">
    <property type="entry name" value="HAD-like_sf"/>
</dbReference>
<name>A0ABT9V896_9BACL</name>
<dbReference type="NCBIfam" id="TIGR01484">
    <property type="entry name" value="HAD-SF-IIB"/>
    <property type="match status" value="1"/>
</dbReference>
<protein>
    <submittedName>
        <fullName evidence="1">Cof subfamily protein (Haloacid dehalogenase superfamily)</fullName>
    </submittedName>
</protein>
<dbReference type="PROSITE" id="PS01228">
    <property type="entry name" value="COF_1"/>
    <property type="match status" value="1"/>
</dbReference>
<dbReference type="PROSITE" id="PS01229">
    <property type="entry name" value="COF_2"/>
    <property type="match status" value="1"/>
</dbReference>
<keyword evidence="2" id="KW-1185">Reference proteome</keyword>
<dbReference type="Gene3D" id="3.40.50.1000">
    <property type="entry name" value="HAD superfamily/HAD-like"/>
    <property type="match status" value="1"/>
</dbReference>
<dbReference type="Proteomes" id="UP001231362">
    <property type="component" value="Unassembled WGS sequence"/>
</dbReference>
<dbReference type="InterPro" id="IPR000150">
    <property type="entry name" value="Cof"/>
</dbReference>
<dbReference type="InterPro" id="IPR006379">
    <property type="entry name" value="HAD-SF_hydro_IIB"/>
</dbReference>
<accession>A0ABT9V896</accession>
<reference evidence="1 2" key="1">
    <citation type="submission" date="2023-07" db="EMBL/GenBank/DDBJ databases">
        <title>Genomic Encyclopedia of Type Strains, Phase IV (KMG-IV): sequencing the most valuable type-strain genomes for metagenomic binning, comparative biology and taxonomic classification.</title>
        <authorList>
            <person name="Goeker M."/>
        </authorList>
    </citation>
    <scope>NUCLEOTIDE SEQUENCE [LARGE SCALE GENOMIC DNA]</scope>
    <source>
        <strain evidence="1 2">DSM 23948</strain>
    </source>
</reference>
<dbReference type="EMBL" id="JAUSTU010000021">
    <property type="protein sequence ID" value="MDQ0157177.1"/>
    <property type="molecule type" value="Genomic_DNA"/>
</dbReference>
<sequence>MLKVKAIVLDLDGTLLNRDGTISKYIKECLFNMMEDGVKVFLATGRPVSTTVSIHQELELDTPLTCLNGALVYDRLTNRVLDYSPISSSLVSTVKSVVINSAIAMVCQTYRANYQIINLIGKEIERNWPVEEPKVFPIEDEPVLKIKIHFKDCETAQCIYHQLGPVLKVSNWGSWFEVTARCVSKWKSIQKQLKYFNIAKSEVVAFGDGMNDIELLKNAGVGVAMANALPIVKKNANCITLSNEDDGIVFFLNKFCKNIT</sequence>
<dbReference type="Gene3D" id="3.30.1240.10">
    <property type="match status" value="1"/>
</dbReference>
<dbReference type="SFLD" id="SFLDG01140">
    <property type="entry name" value="C2.B:_Phosphomannomutase_and_P"/>
    <property type="match status" value="1"/>
</dbReference>
<dbReference type="Pfam" id="PF08282">
    <property type="entry name" value="Hydrolase_3"/>
    <property type="match status" value="1"/>
</dbReference>
<evidence type="ECO:0000313" key="1">
    <source>
        <dbReference type="EMBL" id="MDQ0157177.1"/>
    </source>
</evidence>
<dbReference type="NCBIfam" id="TIGR00099">
    <property type="entry name" value="Cof-subfamily"/>
    <property type="match status" value="1"/>
</dbReference>
<proteinExistence type="predicted"/>
<comment type="caution">
    <text evidence="1">The sequence shown here is derived from an EMBL/GenBank/DDBJ whole genome shotgun (WGS) entry which is preliminary data.</text>
</comment>
<gene>
    <name evidence="1" type="ORF">J2S07_003505</name>
</gene>